<feature type="chain" id="PRO_5038935305" description="Lipoprotein with Yx(FWY)xxD motif" evidence="2">
    <location>
        <begin position="20"/>
        <end position="160"/>
    </location>
</feature>
<evidence type="ECO:0000313" key="3">
    <source>
        <dbReference type="EMBL" id="UGS34075.1"/>
    </source>
</evidence>
<protein>
    <recommendedName>
        <fullName evidence="5">Lipoprotein with Yx(FWY)xxD motif</fullName>
    </recommendedName>
</protein>
<feature type="region of interest" description="Disordered" evidence="1">
    <location>
        <begin position="140"/>
        <end position="160"/>
    </location>
</feature>
<feature type="compositionally biased region" description="Polar residues" evidence="1">
    <location>
        <begin position="146"/>
        <end position="160"/>
    </location>
</feature>
<dbReference type="PANTHER" id="PTHR39335">
    <property type="entry name" value="BLL4220 PROTEIN"/>
    <property type="match status" value="1"/>
</dbReference>
<dbReference type="EMBL" id="CP087164">
    <property type="protein sequence ID" value="UGS34075.1"/>
    <property type="molecule type" value="Genomic_DNA"/>
</dbReference>
<dbReference type="PROSITE" id="PS51257">
    <property type="entry name" value="PROKAR_LIPOPROTEIN"/>
    <property type="match status" value="1"/>
</dbReference>
<accession>A0A9E6XTU7</accession>
<name>A0A9E6XTU7_9ACTN</name>
<keyword evidence="2" id="KW-0732">Signal</keyword>
<evidence type="ECO:0000256" key="1">
    <source>
        <dbReference type="SAM" id="MobiDB-lite"/>
    </source>
</evidence>
<dbReference type="PANTHER" id="PTHR39335:SF1">
    <property type="entry name" value="BLL4220 PROTEIN"/>
    <property type="match status" value="1"/>
</dbReference>
<sequence length="160" mass="16285">MGRIGRLIIPVVASALVLAACGSSSKSGTQPSAGDATVHTASNAKLGRTILVDARGMTLYRLSGEQGGRWICKDKTCLASWHPLTGAPTGADGLSAVKRPDGTKQVAFQGMPLYTFAGDAKAGETAGQGLKDVGTWSAVTTKGAPAQSQTNTSSNGPYGY</sequence>
<feature type="signal peptide" evidence="2">
    <location>
        <begin position="1"/>
        <end position="19"/>
    </location>
</feature>
<dbReference type="Proteomes" id="UP001162834">
    <property type="component" value="Chromosome"/>
</dbReference>
<dbReference type="RefSeq" id="WP_259313764.1">
    <property type="nucleotide sequence ID" value="NZ_CP087164.1"/>
</dbReference>
<reference evidence="3" key="1">
    <citation type="journal article" date="2022" name="Int. J. Syst. Evol. Microbiol.">
        <title>Pseudomonas aegrilactucae sp. nov. and Pseudomonas morbosilactucae sp. nov., pathogens causing bacterial rot of lettuce in Japan.</title>
        <authorList>
            <person name="Sawada H."/>
            <person name="Fujikawa T."/>
            <person name="Satou M."/>
        </authorList>
    </citation>
    <scope>NUCLEOTIDE SEQUENCE</scope>
    <source>
        <strain evidence="3">0166_1</strain>
    </source>
</reference>
<organism evidence="3 4">
    <name type="scientific">Capillimicrobium parvum</name>
    <dbReference type="NCBI Taxonomy" id="2884022"/>
    <lineage>
        <taxon>Bacteria</taxon>
        <taxon>Bacillati</taxon>
        <taxon>Actinomycetota</taxon>
        <taxon>Thermoleophilia</taxon>
        <taxon>Solirubrobacterales</taxon>
        <taxon>Capillimicrobiaceae</taxon>
        <taxon>Capillimicrobium</taxon>
    </lineage>
</organism>
<dbReference type="Pfam" id="PF03640">
    <property type="entry name" value="Lipoprotein_15"/>
    <property type="match status" value="1"/>
</dbReference>
<proteinExistence type="predicted"/>
<keyword evidence="4" id="KW-1185">Reference proteome</keyword>
<dbReference type="InterPro" id="IPR005297">
    <property type="entry name" value="Lipoprotein_repeat"/>
</dbReference>
<gene>
    <name evidence="3" type="ORF">DSM104329_00446</name>
</gene>
<evidence type="ECO:0008006" key="5">
    <source>
        <dbReference type="Google" id="ProtNLM"/>
    </source>
</evidence>
<dbReference type="KEGG" id="sbae:DSM104329_00446"/>
<dbReference type="AlphaFoldDB" id="A0A9E6XTU7"/>
<evidence type="ECO:0000256" key="2">
    <source>
        <dbReference type="SAM" id="SignalP"/>
    </source>
</evidence>
<dbReference type="GO" id="GO:0043448">
    <property type="term" value="P:alkane catabolic process"/>
    <property type="evidence" value="ECO:0007669"/>
    <property type="project" value="TreeGrafter"/>
</dbReference>
<evidence type="ECO:0000313" key="4">
    <source>
        <dbReference type="Proteomes" id="UP001162834"/>
    </source>
</evidence>